<dbReference type="PANTHER" id="PTHR33121">
    <property type="entry name" value="CYCLIC DI-GMP PHOSPHODIESTERASE PDEF"/>
    <property type="match status" value="1"/>
</dbReference>
<evidence type="ECO:0000259" key="3">
    <source>
        <dbReference type="PROSITE" id="PS50113"/>
    </source>
</evidence>
<accession>A0A7S7RNU6</accession>
<gene>
    <name evidence="6" type="ORF">HUE88_04220</name>
</gene>
<dbReference type="Proteomes" id="UP000593994">
    <property type="component" value="Chromosome"/>
</dbReference>
<keyword evidence="7" id="KW-1185">Reference proteome</keyword>
<dbReference type="InterPro" id="IPR000700">
    <property type="entry name" value="PAS-assoc_C"/>
</dbReference>
<name>A0A7S7RNU6_9BACT</name>
<dbReference type="PROSITE" id="PS50112">
    <property type="entry name" value="PAS"/>
    <property type="match status" value="1"/>
</dbReference>
<keyword evidence="1" id="KW-0812">Transmembrane</keyword>
<dbReference type="CDD" id="cd01948">
    <property type="entry name" value="EAL"/>
    <property type="match status" value="1"/>
</dbReference>
<dbReference type="NCBIfam" id="TIGR00229">
    <property type="entry name" value="sensory_box"/>
    <property type="match status" value="1"/>
</dbReference>
<feature type="domain" description="PAS" evidence="2">
    <location>
        <begin position="248"/>
        <end position="293"/>
    </location>
</feature>
<dbReference type="SUPFAM" id="SSF55073">
    <property type="entry name" value="Nucleotide cyclase"/>
    <property type="match status" value="1"/>
</dbReference>
<dbReference type="InterPro" id="IPR029787">
    <property type="entry name" value="Nucleotide_cyclase"/>
</dbReference>
<dbReference type="PROSITE" id="PS50113">
    <property type="entry name" value="PAC"/>
    <property type="match status" value="1"/>
</dbReference>
<dbReference type="GO" id="GO:0071111">
    <property type="term" value="F:cyclic-guanylate-specific phosphodiesterase activity"/>
    <property type="evidence" value="ECO:0007669"/>
    <property type="project" value="InterPro"/>
</dbReference>
<evidence type="ECO:0000259" key="4">
    <source>
        <dbReference type="PROSITE" id="PS50883"/>
    </source>
</evidence>
<dbReference type="Gene3D" id="3.30.70.270">
    <property type="match status" value="1"/>
</dbReference>
<dbReference type="Pfam" id="PF00563">
    <property type="entry name" value="EAL"/>
    <property type="match status" value="1"/>
</dbReference>
<evidence type="ECO:0000313" key="7">
    <source>
        <dbReference type="Proteomes" id="UP000593994"/>
    </source>
</evidence>
<dbReference type="EMBL" id="CP054492">
    <property type="protein sequence ID" value="QOY52901.1"/>
    <property type="molecule type" value="Genomic_DNA"/>
</dbReference>
<dbReference type="Gene3D" id="3.20.20.450">
    <property type="entry name" value="EAL domain"/>
    <property type="match status" value="1"/>
</dbReference>
<feature type="transmembrane region" description="Helical" evidence="1">
    <location>
        <begin position="20"/>
        <end position="41"/>
    </location>
</feature>
<dbReference type="InterPro" id="IPR000160">
    <property type="entry name" value="GGDEF_dom"/>
</dbReference>
<organism evidence="6 7">
    <name type="scientific">Candidatus Sulfurimonas baltica</name>
    <dbReference type="NCBI Taxonomy" id="2740404"/>
    <lineage>
        <taxon>Bacteria</taxon>
        <taxon>Pseudomonadati</taxon>
        <taxon>Campylobacterota</taxon>
        <taxon>Epsilonproteobacteria</taxon>
        <taxon>Campylobacterales</taxon>
        <taxon>Sulfurimonadaceae</taxon>
        <taxon>Sulfurimonas</taxon>
    </lineage>
</organism>
<dbReference type="SMART" id="SM00052">
    <property type="entry name" value="EAL"/>
    <property type="match status" value="1"/>
</dbReference>
<dbReference type="InterPro" id="IPR033414">
    <property type="entry name" value="Sensor_dom"/>
</dbReference>
<dbReference type="RefSeq" id="WP_194371392.1">
    <property type="nucleotide sequence ID" value="NZ_CP054492.1"/>
</dbReference>
<sequence>MIKNFLYNYFIDRKISFKLMIFTLIFSAVITLVITITQLYMDYRNGIKSINTQLSLIESGYIASINQSIWVYDKTQTLLQLDGILNLPDIEFTAIDLTEGEHYERGDKVNKNFITKKIKLLYSHDNEDIVLGELTIVADLNKLYQQLVDKIIVILLSQGIKTFLISFFILFIFQRLVTRHLEKIAEYTKYLKVDSESKPLILNKTVSKSNRDELDNLTESINTMQNQLYKSFLNLSSELEARKKSDKSLLEYKKALDASAYVSKSNLKGDITYVNDALCSITGYTREELIGKQHNIFRYKETPPNEYKEMWDTIQNKKVWKGSMKNVKKDGSCFYISQTIIPILDTHGNIIEYIALRYDITELVEKTEMLEKHYETDTLTKLGNRFKLLNDIENSEHPSLAIVDIDSFKQINDFYGHEIGDYVIIELSKRLSKNTDSLYTEAYRLQADQFAFICRECTTKDQFKDTIEKLIRELTNKPVFYQQHEIMIGVTAGIALNKEDLFIDADIGLKIAKQLKKDFVIYDKSFNIEKEYKNNLEWTKKVKKAIEDNRIVAFFQPIYNQHNKKVEKFEALVRMIDTDGKIISPFFFLEIAKKAKLYSKITIIMIDKAIEAAKHHDYKFSINLTIDDIINQETTDYFIQKVRESNIGHKIVIELVESEGIENFDDFYSFIEKAKLLGCKLAIDDFGTGYSNFEYLLKLDVDYVKIDGSLIKNIDTNRHMRLVSETIISFAKIANMKTIAEFVSHKEISDIVSEIGVDFIQGYYIGEPMPYNEIEKFEHIVI</sequence>
<dbReference type="SMART" id="SM00267">
    <property type="entry name" value="GGDEF"/>
    <property type="match status" value="1"/>
</dbReference>
<dbReference type="KEGG" id="sbal:HUE88_04220"/>
<dbReference type="InterPro" id="IPR050706">
    <property type="entry name" value="Cyclic-di-GMP_PDE-like"/>
</dbReference>
<dbReference type="Gene3D" id="6.10.340.10">
    <property type="match status" value="1"/>
</dbReference>
<feature type="domain" description="EAL" evidence="4">
    <location>
        <begin position="535"/>
        <end position="782"/>
    </location>
</feature>
<keyword evidence="1" id="KW-1133">Transmembrane helix</keyword>
<evidence type="ECO:0000259" key="5">
    <source>
        <dbReference type="PROSITE" id="PS50887"/>
    </source>
</evidence>
<evidence type="ECO:0000313" key="6">
    <source>
        <dbReference type="EMBL" id="QOY52901.1"/>
    </source>
</evidence>
<dbReference type="InterPro" id="IPR001610">
    <property type="entry name" value="PAC"/>
</dbReference>
<dbReference type="Pfam" id="PF17149">
    <property type="entry name" value="CHASE5"/>
    <property type="match status" value="1"/>
</dbReference>
<reference evidence="6 7" key="1">
    <citation type="submission" date="2020-05" db="EMBL/GenBank/DDBJ databases">
        <title>Sulfurimonas marisnigri, sp. nov., and Sulfurimonas baltica, sp. nov., manganese oxide reducing chemolithoautotrophs of the class Epsilonproteobacteria isolated from the pelagic redoxclines of the Black and Baltic Seas and emended description of the genus Sulfurimonas.</title>
        <authorList>
            <person name="Henkel J.V."/>
            <person name="Laudan C."/>
            <person name="Werner J."/>
            <person name="Neu T."/>
            <person name="Plewe S."/>
            <person name="Sproer C."/>
            <person name="Bunk B."/>
            <person name="Schulz-Vogt H.N."/>
        </authorList>
    </citation>
    <scope>NUCLEOTIDE SEQUENCE [LARGE SCALE GENOMIC DNA]</scope>
    <source>
        <strain evidence="6 7">GD2</strain>
    </source>
</reference>
<dbReference type="SUPFAM" id="SSF55785">
    <property type="entry name" value="PYP-like sensor domain (PAS domain)"/>
    <property type="match status" value="1"/>
</dbReference>
<dbReference type="InterPro" id="IPR000014">
    <property type="entry name" value="PAS"/>
</dbReference>
<feature type="transmembrane region" description="Helical" evidence="1">
    <location>
        <begin position="151"/>
        <end position="173"/>
    </location>
</feature>
<evidence type="ECO:0000259" key="2">
    <source>
        <dbReference type="PROSITE" id="PS50112"/>
    </source>
</evidence>
<feature type="domain" description="PAC" evidence="3">
    <location>
        <begin position="320"/>
        <end position="372"/>
    </location>
</feature>
<dbReference type="SMART" id="SM00086">
    <property type="entry name" value="PAC"/>
    <property type="match status" value="1"/>
</dbReference>
<dbReference type="PANTHER" id="PTHR33121:SF79">
    <property type="entry name" value="CYCLIC DI-GMP PHOSPHODIESTERASE PDED-RELATED"/>
    <property type="match status" value="1"/>
</dbReference>
<dbReference type="Pfam" id="PF13426">
    <property type="entry name" value="PAS_9"/>
    <property type="match status" value="1"/>
</dbReference>
<proteinExistence type="predicted"/>
<dbReference type="SUPFAM" id="SSF141868">
    <property type="entry name" value="EAL domain-like"/>
    <property type="match status" value="1"/>
</dbReference>
<dbReference type="AlphaFoldDB" id="A0A7S7RNU6"/>
<dbReference type="PROSITE" id="PS50883">
    <property type="entry name" value="EAL"/>
    <property type="match status" value="1"/>
</dbReference>
<keyword evidence="1" id="KW-0472">Membrane</keyword>
<feature type="domain" description="GGDEF" evidence="5">
    <location>
        <begin position="396"/>
        <end position="524"/>
    </location>
</feature>
<dbReference type="InterPro" id="IPR035965">
    <property type="entry name" value="PAS-like_dom_sf"/>
</dbReference>
<dbReference type="CDD" id="cd00130">
    <property type="entry name" value="PAS"/>
    <property type="match status" value="1"/>
</dbReference>
<dbReference type="InterPro" id="IPR043128">
    <property type="entry name" value="Rev_trsase/Diguanyl_cyclase"/>
</dbReference>
<dbReference type="InterPro" id="IPR035919">
    <property type="entry name" value="EAL_sf"/>
</dbReference>
<dbReference type="InterPro" id="IPR001633">
    <property type="entry name" value="EAL_dom"/>
</dbReference>
<dbReference type="Pfam" id="PF00990">
    <property type="entry name" value="GGDEF"/>
    <property type="match status" value="1"/>
</dbReference>
<dbReference type="PROSITE" id="PS50887">
    <property type="entry name" value="GGDEF"/>
    <property type="match status" value="1"/>
</dbReference>
<dbReference type="Gene3D" id="3.30.450.20">
    <property type="entry name" value="PAS domain"/>
    <property type="match status" value="1"/>
</dbReference>
<protein>
    <submittedName>
        <fullName evidence="6">EAL domain-containing protein</fullName>
    </submittedName>
</protein>
<dbReference type="CDD" id="cd01949">
    <property type="entry name" value="GGDEF"/>
    <property type="match status" value="1"/>
</dbReference>
<evidence type="ECO:0000256" key="1">
    <source>
        <dbReference type="SAM" id="Phobius"/>
    </source>
</evidence>
<dbReference type="NCBIfam" id="TIGR00254">
    <property type="entry name" value="GGDEF"/>
    <property type="match status" value="1"/>
</dbReference>